<organism evidence="2 3">
    <name type="scientific">Coniophora puteana (strain RWD-64-598)</name>
    <name type="common">Brown rot fungus</name>
    <dbReference type="NCBI Taxonomy" id="741705"/>
    <lineage>
        <taxon>Eukaryota</taxon>
        <taxon>Fungi</taxon>
        <taxon>Dikarya</taxon>
        <taxon>Basidiomycota</taxon>
        <taxon>Agaricomycotina</taxon>
        <taxon>Agaricomycetes</taxon>
        <taxon>Agaricomycetidae</taxon>
        <taxon>Boletales</taxon>
        <taxon>Coniophorineae</taxon>
        <taxon>Coniophoraceae</taxon>
        <taxon>Coniophora</taxon>
    </lineage>
</organism>
<dbReference type="AlphaFoldDB" id="A0A5M3N7S4"/>
<name>A0A5M3N7S4_CONPW</name>
<dbReference type="Proteomes" id="UP000053558">
    <property type="component" value="Unassembled WGS sequence"/>
</dbReference>
<feature type="compositionally biased region" description="Polar residues" evidence="1">
    <location>
        <begin position="52"/>
        <end position="67"/>
    </location>
</feature>
<gene>
    <name evidence="2" type="ORF">CONPUDRAFT_79312</name>
</gene>
<evidence type="ECO:0000256" key="1">
    <source>
        <dbReference type="SAM" id="MobiDB-lite"/>
    </source>
</evidence>
<proteinExistence type="predicted"/>
<feature type="region of interest" description="Disordered" evidence="1">
    <location>
        <begin position="16"/>
        <end position="75"/>
    </location>
</feature>
<dbReference type="GeneID" id="19209903"/>
<accession>A0A5M3N7S4</accession>
<sequence length="75" mass="7983">MSSYCNVPMSPSTGFFPSAPGAPHAFSGMHGGDPREAHDMYAALGSSFGFRSDSQGSPNQNRNSMSSLKKLVRRS</sequence>
<protein>
    <submittedName>
        <fullName evidence="2">Uncharacterized protein</fullName>
    </submittedName>
</protein>
<dbReference type="EMBL" id="JH711573">
    <property type="protein sequence ID" value="EIW87154.1"/>
    <property type="molecule type" value="Genomic_DNA"/>
</dbReference>
<reference evidence="3" key="1">
    <citation type="journal article" date="2012" name="Science">
        <title>The Paleozoic origin of enzymatic lignin decomposition reconstructed from 31 fungal genomes.</title>
        <authorList>
            <person name="Floudas D."/>
            <person name="Binder M."/>
            <person name="Riley R."/>
            <person name="Barry K."/>
            <person name="Blanchette R.A."/>
            <person name="Henrissat B."/>
            <person name="Martinez A.T."/>
            <person name="Otillar R."/>
            <person name="Spatafora J.W."/>
            <person name="Yadav J.S."/>
            <person name="Aerts A."/>
            <person name="Benoit I."/>
            <person name="Boyd A."/>
            <person name="Carlson A."/>
            <person name="Copeland A."/>
            <person name="Coutinho P.M."/>
            <person name="de Vries R.P."/>
            <person name="Ferreira P."/>
            <person name="Findley K."/>
            <person name="Foster B."/>
            <person name="Gaskell J."/>
            <person name="Glotzer D."/>
            <person name="Gorecki P."/>
            <person name="Heitman J."/>
            <person name="Hesse C."/>
            <person name="Hori C."/>
            <person name="Igarashi K."/>
            <person name="Jurgens J.A."/>
            <person name="Kallen N."/>
            <person name="Kersten P."/>
            <person name="Kohler A."/>
            <person name="Kuees U."/>
            <person name="Kumar T.K.A."/>
            <person name="Kuo A."/>
            <person name="LaButti K."/>
            <person name="Larrondo L.F."/>
            <person name="Lindquist E."/>
            <person name="Ling A."/>
            <person name="Lombard V."/>
            <person name="Lucas S."/>
            <person name="Lundell T."/>
            <person name="Martin R."/>
            <person name="McLaughlin D.J."/>
            <person name="Morgenstern I."/>
            <person name="Morin E."/>
            <person name="Murat C."/>
            <person name="Nagy L.G."/>
            <person name="Nolan M."/>
            <person name="Ohm R.A."/>
            <person name="Patyshakuliyeva A."/>
            <person name="Rokas A."/>
            <person name="Ruiz-Duenas F.J."/>
            <person name="Sabat G."/>
            <person name="Salamov A."/>
            <person name="Samejima M."/>
            <person name="Schmutz J."/>
            <person name="Slot J.C."/>
            <person name="St John F."/>
            <person name="Stenlid J."/>
            <person name="Sun H."/>
            <person name="Sun S."/>
            <person name="Syed K."/>
            <person name="Tsang A."/>
            <person name="Wiebenga A."/>
            <person name="Young D."/>
            <person name="Pisabarro A."/>
            <person name="Eastwood D.C."/>
            <person name="Martin F."/>
            <person name="Cullen D."/>
            <person name="Grigoriev I.V."/>
            <person name="Hibbett D.S."/>
        </authorList>
    </citation>
    <scope>NUCLEOTIDE SEQUENCE [LARGE SCALE GENOMIC DNA]</scope>
    <source>
        <strain evidence="3">RWD-64-598 SS2</strain>
    </source>
</reference>
<dbReference type="KEGG" id="cput:CONPUDRAFT_79312"/>
<dbReference type="OrthoDB" id="3257074at2759"/>
<keyword evidence="3" id="KW-1185">Reference proteome</keyword>
<evidence type="ECO:0000313" key="2">
    <source>
        <dbReference type="EMBL" id="EIW87154.1"/>
    </source>
</evidence>
<comment type="caution">
    <text evidence="2">The sequence shown here is derived from an EMBL/GenBank/DDBJ whole genome shotgun (WGS) entry which is preliminary data.</text>
</comment>
<dbReference type="RefSeq" id="XP_007762847.1">
    <property type="nucleotide sequence ID" value="XM_007764657.1"/>
</dbReference>
<evidence type="ECO:0000313" key="3">
    <source>
        <dbReference type="Proteomes" id="UP000053558"/>
    </source>
</evidence>